<evidence type="ECO:0000256" key="3">
    <source>
        <dbReference type="ARBA" id="ARBA00023163"/>
    </source>
</evidence>
<dbReference type="InterPro" id="IPR001647">
    <property type="entry name" value="HTH_TetR"/>
</dbReference>
<evidence type="ECO:0000256" key="1">
    <source>
        <dbReference type="ARBA" id="ARBA00023015"/>
    </source>
</evidence>
<evidence type="ECO:0000256" key="4">
    <source>
        <dbReference type="PROSITE-ProRule" id="PRU00335"/>
    </source>
</evidence>
<keyword evidence="1" id="KW-0805">Transcription regulation</keyword>
<protein>
    <submittedName>
        <fullName evidence="6">TetR/AcrR family transcriptional regulator</fullName>
    </submittedName>
</protein>
<gene>
    <name evidence="6" type="ORF">ISALK_09950</name>
</gene>
<dbReference type="PROSITE" id="PS01081">
    <property type="entry name" value="HTH_TETR_1"/>
    <property type="match status" value="1"/>
</dbReference>
<feature type="DNA-binding region" description="H-T-H motif" evidence="4">
    <location>
        <begin position="33"/>
        <end position="52"/>
    </location>
</feature>
<comment type="caution">
    <text evidence="6">The sequence shown here is derived from an EMBL/GenBank/DDBJ whole genome shotgun (WGS) entry which is preliminary data.</text>
</comment>
<keyword evidence="3" id="KW-0804">Transcription</keyword>
<dbReference type="InterPro" id="IPR023772">
    <property type="entry name" value="DNA-bd_HTH_TetR-type_CS"/>
</dbReference>
<dbReference type="Pfam" id="PF00440">
    <property type="entry name" value="TetR_N"/>
    <property type="match status" value="1"/>
</dbReference>
<dbReference type="SUPFAM" id="SSF48498">
    <property type="entry name" value="Tetracyclin repressor-like, C-terminal domain"/>
    <property type="match status" value="1"/>
</dbReference>
<dbReference type="GO" id="GO:0003677">
    <property type="term" value="F:DNA binding"/>
    <property type="evidence" value="ECO:0007669"/>
    <property type="project" value="UniProtKB-UniRule"/>
</dbReference>
<accession>A0AA43XM83</accession>
<dbReference type="Gene3D" id="1.10.357.10">
    <property type="entry name" value="Tetracycline Repressor, domain 2"/>
    <property type="match status" value="1"/>
</dbReference>
<dbReference type="Proteomes" id="UP000449710">
    <property type="component" value="Unassembled WGS sequence"/>
</dbReference>
<keyword evidence="7" id="KW-1185">Reference proteome</keyword>
<dbReference type="InterPro" id="IPR036271">
    <property type="entry name" value="Tet_transcr_reg_TetR-rel_C_sf"/>
</dbReference>
<dbReference type="SUPFAM" id="SSF46689">
    <property type="entry name" value="Homeodomain-like"/>
    <property type="match status" value="1"/>
</dbReference>
<dbReference type="Gene3D" id="1.10.10.60">
    <property type="entry name" value="Homeodomain-like"/>
    <property type="match status" value="1"/>
</dbReference>
<dbReference type="InterPro" id="IPR009057">
    <property type="entry name" value="Homeodomain-like_sf"/>
</dbReference>
<proteinExistence type="predicted"/>
<dbReference type="EMBL" id="SUMG01000012">
    <property type="protein sequence ID" value="NBG88824.1"/>
    <property type="molecule type" value="Genomic_DNA"/>
</dbReference>
<evidence type="ECO:0000313" key="6">
    <source>
        <dbReference type="EMBL" id="NBG88824.1"/>
    </source>
</evidence>
<evidence type="ECO:0000256" key="2">
    <source>
        <dbReference type="ARBA" id="ARBA00023125"/>
    </source>
</evidence>
<keyword evidence="2 4" id="KW-0238">DNA-binding</keyword>
<dbReference type="PANTHER" id="PTHR47506">
    <property type="entry name" value="TRANSCRIPTIONAL REGULATORY PROTEIN"/>
    <property type="match status" value="1"/>
</dbReference>
<dbReference type="PANTHER" id="PTHR47506:SF1">
    <property type="entry name" value="HTH-TYPE TRANSCRIPTIONAL REGULATOR YJDC"/>
    <property type="match status" value="1"/>
</dbReference>
<evidence type="ECO:0000313" key="7">
    <source>
        <dbReference type="Proteomes" id="UP000449710"/>
    </source>
</evidence>
<dbReference type="RefSeq" id="WP_160721930.1">
    <property type="nucleotide sequence ID" value="NZ_SUMG01000012.1"/>
</dbReference>
<feature type="domain" description="HTH tetR-type" evidence="5">
    <location>
        <begin position="10"/>
        <end position="70"/>
    </location>
</feature>
<evidence type="ECO:0000259" key="5">
    <source>
        <dbReference type="PROSITE" id="PS50977"/>
    </source>
</evidence>
<organism evidence="6 7">
    <name type="scientific">Isachenkonia alkalipeptolytica</name>
    <dbReference type="NCBI Taxonomy" id="2565777"/>
    <lineage>
        <taxon>Bacteria</taxon>
        <taxon>Bacillati</taxon>
        <taxon>Bacillota</taxon>
        <taxon>Clostridia</taxon>
        <taxon>Eubacteriales</taxon>
        <taxon>Clostridiaceae</taxon>
        <taxon>Isachenkonia</taxon>
    </lineage>
</organism>
<dbReference type="AlphaFoldDB" id="A0AA43XM83"/>
<sequence>MYSNFHKLKEEKKKQILSSAMEEFRQYGFEKASTIEIAKNAKISKGALFNYFNTKRDLYVYLIDYSLQVIEGFYEKIDLTEQDLFKRIENVGLLKLYTQQKYPYVFDFLTSTREEGSPEVKEIIIEKTEYIYKQGISKIYQNIDYSKFREDIDIEKAVEVINWTMLGFSEKSIRQLGGFENIHKFGETFLQEWKAYGEMLKKCYYK</sequence>
<reference evidence="6 7" key="1">
    <citation type="submission" date="2019-04" db="EMBL/GenBank/DDBJ databases">
        <title>Isachenkonia alkalipeptolytica gen. nov. sp. nov. a new anaerobic, alkiliphilic organothrophic bacterium capable to reduce synthesized ferrihydrite isolated from a soda lake.</title>
        <authorList>
            <person name="Toshchakov S.V."/>
            <person name="Zavarzina D.G."/>
            <person name="Zhilina T.N."/>
            <person name="Kostrikina N.A."/>
            <person name="Kublanov I.V."/>
        </authorList>
    </citation>
    <scope>NUCLEOTIDE SEQUENCE [LARGE SCALE GENOMIC DNA]</scope>
    <source>
        <strain evidence="6 7">Z-1701</strain>
    </source>
</reference>
<dbReference type="PRINTS" id="PR00455">
    <property type="entry name" value="HTHTETR"/>
</dbReference>
<dbReference type="PROSITE" id="PS50977">
    <property type="entry name" value="HTH_TETR_2"/>
    <property type="match status" value="1"/>
</dbReference>
<name>A0AA43XM83_9CLOT</name>